<evidence type="ECO:0000313" key="3">
    <source>
        <dbReference type="Proteomes" id="UP000037685"/>
    </source>
</evidence>
<protein>
    <submittedName>
        <fullName evidence="2">Uncharacterized protein</fullName>
    </submittedName>
</protein>
<feature type="transmembrane region" description="Helical" evidence="1">
    <location>
        <begin position="59"/>
        <end position="82"/>
    </location>
</feature>
<evidence type="ECO:0000256" key="1">
    <source>
        <dbReference type="SAM" id="Phobius"/>
    </source>
</evidence>
<dbReference type="RefSeq" id="WP_053768704.1">
    <property type="nucleotide sequence ID" value="NZ_CP020572.1"/>
</dbReference>
<keyword evidence="1" id="KW-0812">Transmembrane</keyword>
<dbReference type="Proteomes" id="UP000037685">
    <property type="component" value="Unassembled WGS sequence"/>
</dbReference>
<gene>
    <name evidence="2" type="ORF">BVI061214_02404</name>
</gene>
<dbReference type="EMBL" id="LHCI01000107">
    <property type="protein sequence ID" value="KOX88980.1"/>
    <property type="molecule type" value="Genomic_DNA"/>
</dbReference>
<comment type="caution">
    <text evidence="2">The sequence shown here is derived from an EMBL/GenBank/DDBJ whole genome shotgun (WGS) entry which is preliminary data.</text>
</comment>
<dbReference type="PATRIC" id="fig|271.14.peg.2480"/>
<sequence length="91" mass="9735">MSEVPRDAVALQAGDVVFVVPRSMFRGDVEGVVQVGEHQVPAKVIYAAWALGADQGMKVGLATGGALTLLLVLAVRGAATLWRRYTSWRRA</sequence>
<evidence type="ECO:0000313" key="2">
    <source>
        <dbReference type="EMBL" id="KOX88980.1"/>
    </source>
</evidence>
<keyword evidence="1" id="KW-0472">Membrane</keyword>
<name>A0A0N0BL43_THEAQ</name>
<accession>A0A0N0BL43</accession>
<dbReference type="AlphaFoldDB" id="A0A0N0BL43"/>
<reference evidence="2 3" key="1">
    <citation type="submission" date="2015-07" db="EMBL/GenBank/DDBJ databases">
        <authorList>
            <person name="Noorani M."/>
        </authorList>
    </citation>
    <scope>NUCLEOTIDE SEQUENCE [LARGE SCALE GENOMIC DNA]</scope>
    <source>
        <strain evidence="3">ATCC 25104 / DSM 625 / JCM 10724 / NBRC 103206 / NCIMB 11243 / YT-1</strain>
    </source>
</reference>
<keyword evidence="1" id="KW-1133">Transmembrane helix</keyword>
<organism evidence="2 3">
    <name type="scientific">Thermus aquaticus</name>
    <dbReference type="NCBI Taxonomy" id="271"/>
    <lineage>
        <taxon>Bacteria</taxon>
        <taxon>Thermotogati</taxon>
        <taxon>Deinococcota</taxon>
        <taxon>Deinococci</taxon>
        <taxon>Thermales</taxon>
        <taxon>Thermaceae</taxon>
        <taxon>Thermus</taxon>
    </lineage>
</organism>
<proteinExistence type="predicted"/>